<sequence>MIQKIKCSLVCSALALFGTNLWASGVALPLNVSQAEPYILKIGETKTLTNLAPWKISAKCTISTQDEGCHSVYAKHEGNSPLCTVNGDPLVDSITFDLCHNQALILSAESAASVSFTNNSKTSYIAISCSIIK</sequence>
<dbReference type="AlphaFoldDB" id="A0A078L4V8"/>
<keyword evidence="1" id="KW-0732">Signal</keyword>
<name>A0A078L4V8_9GAMM</name>
<protein>
    <submittedName>
        <fullName evidence="2">Uncharacterized protein</fullName>
    </submittedName>
</protein>
<evidence type="ECO:0000313" key="2">
    <source>
        <dbReference type="EMBL" id="CDZ78933.1"/>
    </source>
</evidence>
<organism evidence="2 3">
    <name type="scientific">Legionella massiliensis</name>
    <dbReference type="NCBI Taxonomy" id="1034943"/>
    <lineage>
        <taxon>Bacteria</taxon>
        <taxon>Pseudomonadati</taxon>
        <taxon>Pseudomonadota</taxon>
        <taxon>Gammaproteobacteria</taxon>
        <taxon>Legionellales</taxon>
        <taxon>Legionellaceae</taxon>
        <taxon>Legionella</taxon>
    </lineage>
</organism>
<dbReference type="STRING" id="1034943.BN59_03248"/>
<gene>
    <name evidence="2" type="ORF">BN59_03248</name>
</gene>
<keyword evidence="3" id="KW-1185">Reference proteome</keyword>
<dbReference type="RefSeq" id="WP_044012108.1">
    <property type="nucleotide sequence ID" value="NZ_CCVW01000004.1"/>
</dbReference>
<reference evidence="2 3" key="1">
    <citation type="submission" date="2014-06" db="EMBL/GenBank/DDBJ databases">
        <authorList>
            <person name="Urmite Genomes Urmite Genomes"/>
        </authorList>
    </citation>
    <scope>NUCLEOTIDE SEQUENCE [LARGE SCALE GENOMIC DNA]</scope>
</reference>
<dbReference type="EMBL" id="CCSB01000004">
    <property type="protein sequence ID" value="CDZ78933.1"/>
    <property type="molecule type" value="Genomic_DNA"/>
</dbReference>
<evidence type="ECO:0000313" key="3">
    <source>
        <dbReference type="Proteomes" id="UP000044071"/>
    </source>
</evidence>
<accession>A0A078L4V8</accession>
<dbReference type="Proteomes" id="UP000044071">
    <property type="component" value="Unassembled WGS sequence"/>
</dbReference>
<feature type="chain" id="PRO_5009744226" evidence="1">
    <location>
        <begin position="24"/>
        <end position="133"/>
    </location>
</feature>
<proteinExistence type="predicted"/>
<evidence type="ECO:0000256" key="1">
    <source>
        <dbReference type="SAM" id="SignalP"/>
    </source>
</evidence>
<feature type="signal peptide" evidence="1">
    <location>
        <begin position="1"/>
        <end position="23"/>
    </location>
</feature>